<protein>
    <recommendedName>
        <fullName evidence="3">F-box domain-containing protein</fullName>
    </recommendedName>
</protein>
<dbReference type="EMBL" id="VCAU01000186">
    <property type="protein sequence ID" value="KAF9883099.1"/>
    <property type="molecule type" value="Genomic_DNA"/>
</dbReference>
<evidence type="ECO:0008006" key="3">
    <source>
        <dbReference type="Google" id="ProtNLM"/>
    </source>
</evidence>
<gene>
    <name evidence="1" type="ORF">FE257_004107</name>
</gene>
<dbReference type="Proteomes" id="UP001194746">
    <property type="component" value="Unassembled WGS sequence"/>
</dbReference>
<accession>A0AAD4CAX8</accession>
<keyword evidence="2" id="KW-1185">Reference proteome</keyword>
<name>A0AAD4CAX8_ASPNN</name>
<sequence>MFPRVPLEIHFLILSNLDRQALYTLCLSCKALLMATERPLFLAVDATEVHLSETTRFLSFARAVLRWPQVGWRVRELTLNTKSMMRPVLSREIFASFISVVERSLHLGTGQRSAGWWEEISSLGIGCILALLLTHTRHLEILFLMTDRTELPPIVYLTRHMTGYLGTLEALVVDCRPAS</sequence>
<dbReference type="AlphaFoldDB" id="A0AAD4CAX8"/>
<evidence type="ECO:0000313" key="1">
    <source>
        <dbReference type="EMBL" id="KAF9883099.1"/>
    </source>
</evidence>
<comment type="caution">
    <text evidence="1">The sequence shown here is derived from an EMBL/GenBank/DDBJ whole genome shotgun (WGS) entry which is preliminary data.</text>
</comment>
<reference evidence="1" key="1">
    <citation type="journal article" date="2019" name="Beilstein J. Org. Chem.">
        <title>Nanangenines: drimane sesquiterpenoids as the dominant metabolite cohort of a novel Australian fungus, Aspergillus nanangensis.</title>
        <authorList>
            <person name="Lacey H.J."/>
            <person name="Gilchrist C.L.M."/>
            <person name="Crombie A."/>
            <person name="Kalaitzis J.A."/>
            <person name="Vuong D."/>
            <person name="Rutledge P.J."/>
            <person name="Turner P."/>
            <person name="Pitt J.I."/>
            <person name="Lacey E."/>
            <person name="Chooi Y.H."/>
            <person name="Piggott A.M."/>
        </authorList>
    </citation>
    <scope>NUCLEOTIDE SEQUENCE</scope>
    <source>
        <strain evidence="1">MST-FP2251</strain>
    </source>
</reference>
<organism evidence="1 2">
    <name type="scientific">Aspergillus nanangensis</name>
    <dbReference type="NCBI Taxonomy" id="2582783"/>
    <lineage>
        <taxon>Eukaryota</taxon>
        <taxon>Fungi</taxon>
        <taxon>Dikarya</taxon>
        <taxon>Ascomycota</taxon>
        <taxon>Pezizomycotina</taxon>
        <taxon>Eurotiomycetes</taxon>
        <taxon>Eurotiomycetidae</taxon>
        <taxon>Eurotiales</taxon>
        <taxon>Aspergillaceae</taxon>
        <taxon>Aspergillus</taxon>
        <taxon>Aspergillus subgen. Circumdati</taxon>
    </lineage>
</organism>
<evidence type="ECO:0000313" key="2">
    <source>
        <dbReference type="Proteomes" id="UP001194746"/>
    </source>
</evidence>
<proteinExistence type="predicted"/>
<reference evidence="1" key="2">
    <citation type="submission" date="2020-02" db="EMBL/GenBank/DDBJ databases">
        <authorList>
            <person name="Gilchrist C.L.M."/>
            <person name="Chooi Y.-H."/>
        </authorList>
    </citation>
    <scope>NUCLEOTIDE SEQUENCE</scope>
    <source>
        <strain evidence="1">MST-FP2251</strain>
    </source>
</reference>